<evidence type="ECO:0000256" key="5">
    <source>
        <dbReference type="ARBA" id="ARBA00022989"/>
    </source>
</evidence>
<proteinExistence type="predicted"/>
<evidence type="ECO:0000256" key="1">
    <source>
        <dbReference type="ARBA" id="ARBA00004651"/>
    </source>
</evidence>
<evidence type="ECO:0000256" key="6">
    <source>
        <dbReference type="ARBA" id="ARBA00023040"/>
    </source>
</evidence>
<dbReference type="InterPro" id="IPR000203">
    <property type="entry name" value="GPS"/>
</dbReference>
<feature type="transmembrane region" description="Helical" evidence="12">
    <location>
        <begin position="1155"/>
        <end position="1180"/>
    </location>
</feature>
<feature type="transmembrane region" description="Helical" evidence="12">
    <location>
        <begin position="1224"/>
        <end position="1243"/>
    </location>
</feature>
<feature type="region of interest" description="Disordered" evidence="11">
    <location>
        <begin position="1434"/>
        <end position="1459"/>
    </location>
</feature>
<keyword evidence="9" id="KW-0675">Receptor</keyword>
<dbReference type="Pfam" id="PF00002">
    <property type="entry name" value="7tm_2"/>
    <property type="match status" value="1"/>
</dbReference>
<dbReference type="PANTHER" id="PTHR12011:SF347">
    <property type="entry name" value="FI21270P1-RELATED"/>
    <property type="match status" value="1"/>
</dbReference>
<keyword evidence="6" id="KW-0297">G-protein coupled receptor</keyword>
<dbReference type="SUPFAM" id="SSF49899">
    <property type="entry name" value="Concanavalin A-like lectins/glucanases"/>
    <property type="match status" value="1"/>
</dbReference>
<evidence type="ECO:0000313" key="17">
    <source>
        <dbReference type="Proteomes" id="UP001158576"/>
    </source>
</evidence>
<dbReference type="InterPro" id="IPR032471">
    <property type="entry name" value="AGRL2-4_GAIN_subdom_A"/>
</dbReference>
<dbReference type="SMART" id="SM00303">
    <property type="entry name" value="GPS"/>
    <property type="match status" value="1"/>
</dbReference>
<dbReference type="InterPro" id="IPR043159">
    <property type="entry name" value="Lectin_gal-bd_sf"/>
</dbReference>
<reference evidence="16 17" key="1">
    <citation type="submission" date="2021-04" db="EMBL/GenBank/DDBJ databases">
        <authorList>
            <person name="Bliznina A."/>
        </authorList>
    </citation>
    <scope>NUCLEOTIDE SEQUENCE [LARGE SCALE GENOMIC DNA]</scope>
</reference>
<evidence type="ECO:0000256" key="7">
    <source>
        <dbReference type="ARBA" id="ARBA00023136"/>
    </source>
</evidence>
<evidence type="ECO:0000256" key="10">
    <source>
        <dbReference type="ARBA" id="ARBA00023224"/>
    </source>
</evidence>
<keyword evidence="5 12" id="KW-1133">Transmembrane helix</keyword>
<dbReference type="PANTHER" id="PTHR12011">
    <property type="entry name" value="ADHESION G-PROTEIN COUPLED RECEPTOR"/>
    <property type="match status" value="1"/>
</dbReference>
<evidence type="ECO:0000256" key="2">
    <source>
        <dbReference type="ARBA" id="ARBA00022475"/>
    </source>
</evidence>
<dbReference type="PROSITE" id="PS50221">
    <property type="entry name" value="GAIN_B"/>
    <property type="match status" value="1"/>
</dbReference>
<organism evidence="16 17">
    <name type="scientific">Oikopleura dioica</name>
    <name type="common">Tunicate</name>
    <dbReference type="NCBI Taxonomy" id="34765"/>
    <lineage>
        <taxon>Eukaryota</taxon>
        <taxon>Metazoa</taxon>
        <taxon>Chordata</taxon>
        <taxon>Tunicata</taxon>
        <taxon>Appendicularia</taxon>
        <taxon>Copelata</taxon>
        <taxon>Oikopleuridae</taxon>
        <taxon>Oikopleura</taxon>
    </lineage>
</organism>
<dbReference type="EMBL" id="OU015569">
    <property type="protein sequence ID" value="CAG5095919.1"/>
    <property type="molecule type" value="Genomic_DNA"/>
</dbReference>
<feature type="transmembrane region" description="Helical" evidence="12">
    <location>
        <begin position="1305"/>
        <end position="1332"/>
    </location>
</feature>
<dbReference type="PRINTS" id="PR00249">
    <property type="entry name" value="GPCRSECRETIN"/>
</dbReference>
<comment type="subcellular location">
    <subcellularLocation>
        <location evidence="1">Cell membrane</location>
        <topology evidence="1">Multi-pass membrane protein</topology>
    </subcellularLocation>
</comment>
<dbReference type="Gene3D" id="4.10.1240.10">
    <property type="entry name" value="GPCR, family 2, extracellular hormone receptor domain"/>
    <property type="match status" value="1"/>
</dbReference>
<dbReference type="Pfam" id="PF16489">
    <property type="entry name" value="GAIN"/>
    <property type="match status" value="1"/>
</dbReference>
<accession>A0ABN7SBG2</accession>
<feature type="chain" id="PRO_5047436384" evidence="13">
    <location>
        <begin position="17"/>
        <end position="1561"/>
    </location>
</feature>
<keyword evidence="17" id="KW-1185">Reference proteome</keyword>
<keyword evidence="10" id="KW-0807">Transducer</keyword>
<evidence type="ECO:0000256" key="9">
    <source>
        <dbReference type="ARBA" id="ARBA00023170"/>
    </source>
</evidence>
<feature type="signal peptide" evidence="13">
    <location>
        <begin position="1"/>
        <end position="16"/>
    </location>
</feature>
<keyword evidence="8" id="KW-1015">Disulfide bond</keyword>
<dbReference type="InterPro" id="IPR000832">
    <property type="entry name" value="GPCR_2_secretin-like"/>
</dbReference>
<dbReference type="InterPro" id="IPR001879">
    <property type="entry name" value="GPCR_2_extracellular_dom"/>
</dbReference>
<dbReference type="Gene3D" id="1.20.1070.10">
    <property type="entry name" value="Rhodopsin 7-helix transmembrane proteins"/>
    <property type="match status" value="1"/>
</dbReference>
<evidence type="ECO:0000259" key="15">
    <source>
        <dbReference type="PROSITE" id="PS50261"/>
    </source>
</evidence>
<evidence type="ECO:0000256" key="4">
    <source>
        <dbReference type="ARBA" id="ARBA00022729"/>
    </source>
</evidence>
<feature type="transmembrane region" description="Helical" evidence="12">
    <location>
        <begin position="1264"/>
        <end position="1285"/>
    </location>
</feature>
<evidence type="ECO:0000256" key="8">
    <source>
        <dbReference type="ARBA" id="ARBA00023157"/>
    </source>
</evidence>
<evidence type="ECO:0000256" key="3">
    <source>
        <dbReference type="ARBA" id="ARBA00022692"/>
    </source>
</evidence>
<dbReference type="Gene3D" id="2.60.220.50">
    <property type="match status" value="1"/>
</dbReference>
<keyword evidence="4 13" id="KW-0732">Signal</keyword>
<gene>
    <name evidence="16" type="ORF">OKIOD_LOCUS5957</name>
</gene>
<feature type="transmembrane region" description="Helical" evidence="12">
    <location>
        <begin position="1192"/>
        <end position="1212"/>
    </location>
</feature>
<dbReference type="CDD" id="cd15440">
    <property type="entry name" value="7tmB2_latrophilin-like_invertebrate"/>
    <property type="match status" value="1"/>
</dbReference>
<dbReference type="InterPro" id="IPR048072">
    <property type="entry name" value="7tmB2_latrophilin-like"/>
</dbReference>
<sequence length="1561" mass="173561">MLLLAVLAIAIRHVSCTKRIDVNSGATILSGVISPRIETIRLVFLLEDEGQIFAHSRSNNNLFAFGITNSVVQLVLQSGSNVQTLTRRLSSSRSRYQEILITFPQSGTAVLSVNGGIPVQITLPRFQPLNNVDQGSITRIGAGRLFGFGQSATGCVRKLYINGRGINLDFLSSCPLRRVDECAREYCLFPETEECFKTTACDREISLNFQRRNIGSIVEFSSSSQWYLHGFNIQVTAPVSFQISLSTNASFYEENETPASFNLPVGNHRRFFMWPMISNRVFFHITSGSISRFRILGGRIDECQLQNDLPGRSWWKLAKTAISGPSTAFDLFRNYGVINDENQQARVSQNTLSYKSKLVDEWQSLNIRRVEVNIMRVTNGGPRLVYSAIYDGEGSSKLSWIANLLFVIVDIGNTPVTSWSELSTNFPGDIVEFHASTVNSTTELHFTRAGGRFRVQDISCLRDGIQADDPCADQCITDTNCQAFLIGTQGCCLLSSFNETIVGFLTQAEREQGIEEFDTIFQKTTQPPINVWPEGAFDSTEMERGFQCRFNGPLSEQRELNLHEAFNCEDGEIASTVVKCSERGSRGPRILLIYSNYGRTHSNRTCPELRNIPDVDCVSPMVSRFIESSCNGKQRCRIDLPLLKENYLGEHCDVNEAMFLDVQYRCEDISPAEAIDFSSLDSIRETPLRELYSDILHIVADPEGEELQKKIDEVAGSCRENVTACLAEEIKGTSWPTSYCGYINTSCPEGTVGTAFRVCGPNGWEMPDLSRCVSQSNPAAVIGTIVDDPDYSAAQLARLQADFLEPDHEIFGGDVATSILMIDTLLQLQKAELDETNDLGTINKKAVQFTENLGSAVSNLMDEKHLDAWEDIPKDQWAGRATQAIELLEEAGFLLAQQAFAKYNDSDRPEIIEVHSSYPNTALQVASVLPAGGDLPDEILFPNQTIPVLPENHWATESGEIWVPVDKSDQETTHQLVFAVYSNLDVLFGEEIEASFFSVDIDEEIDENVAFDEDTANSSTTLMTTPGITDGGNKTTCLVLNNGTERCTSNDESKPHLTLNSHIISATLRPPNNDFFQIKSVQGWFILLKHQQAAARDGAGQCVYWNTTALRWSAAGCNAIESNKTHTVCRCNHLTHFAILMDVNAVTAVMDAIDILVLTIITRIGLIVSVVALAMATFCFTFIPNMKNTRTIIHRNLSFSLLIAEIIFLLGIEYQEGESPAVCGVIAGFIHYSFLAAFSWMALEGIHLYLSLNQVFNVDNPDKMHYYYGFGYALPLIIVGITSLVKYDHYGDPERGHCWIKANEFMIWSFAGPVILVALINFVFLVSALRVVATHRKHSTRSASKLSTWSGWIKSSVVLLSLLGITWGLGVFFVNVETTFVAYLFTITNSLQGLFIFIFHCAMNEKLIIELSRLTKRSRFCPAFVQNRYDLRKWRPSSSSSQGTSSGTRRTISSKLSVNPSSSGLGVLDDTYFHSVTLPADQSNIGQEDLQPRKRTAISRKEPKWVRNSEQFNEEIDKTVGPTGMINKAFDGKIEESTVSPSVAMAGRISTMHLVEEQSAL</sequence>
<dbReference type="SUPFAM" id="SSF81321">
    <property type="entry name" value="Family A G protein-coupled receptor-like"/>
    <property type="match status" value="1"/>
</dbReference>
<dbReference type="Gene3D" id="2.60.120.200">
    <property type="match status" value="1"/>
</dbReference>
<dbReference type="InterPro" id="IPR013320">
    <property type="entry name" value="ConA-like_dom_sf"/>
</dbReference>
<dbReference type="Gene3D" id="2.60.120.740">
    <property type="match status" value="1"/>
</dbReference>
<evidence type="ECO:0000259" key="14">
    <source>
        <dbReference type="PROSITE" id="PS50221"/>
    </source>
</evidence>
<evidence type="ECO:0000313" key="16">
    <source>
        <dbReference type="EMBL" id="CAG5095919.1"/>
    </source>
</evidence>
<dbReference type="SMART" id="SM00008">
    <property type="entry name" value="HormR"/>
    <property type="match status" value="1"/>
</dbReference>
<evidence type="ECO:0000256" key="13">
    <source>
        <dbReference type="SAM" id="SignalP"/>
    </source>
</evidence>
<dbReference type="InterPro" id="IPR057244">
    <property type="entry name" value="GAIN_B"/>
</dbReference>
<evidence type="ECO:0000256" key="12">
    <source>
        <dbReference type="SAM" id="Phobius"/>
    </source>
</evidence>
<dbReference type="InterPro" id="IPR017981">
    <property type="entry name" value="GPCR_2-like_7TM"/>
</dbReference>
<feature type="domain" description="G-protein coupled receptors family 2 profile 2" evidence="15">
    <location>
        <begin position="1158"/>
        <end position="1404"/>
    </location>
</feature>
<keyword evidence="2" id="KW-1003">Cell membrane</keyword>
<feature type="domain" description="GAIN-B" evidence="14">
    <location>
        <begin position="995"/>
        <end position="1147"/>
    </location>
</feature>
<feature type="transmembrane region" description="Helical" evidence="12">
    <location>
        <begin position="1380"/>
        <end position="1403"/>
    </location>
</feature>
<keyword evidence="7 12" id="KW-0472">Membrane</keyword>
<dbReference type="Proteomes" id="UP001158576">
    <property type="component" value="Chromosome XSR"/>
</dbReference>
<protein>
    <submittedName>
        <fullName evidence="16">Oidioi.mRNA.OKI2018_I69.XSR.g14399.t1.cds</fullName>
    </submittedName>
</protein>
<feature type="transmembrane region" description="Helical" evidence="12">
    <location>
        <begin position="1352"/>
        <end position="1374"/>
    </location>
</feature>
<dbReference type="InterPro" id="IPR046338">
    <property type="entry name" value="GAIN_dom_sf"/>
</dbReference>
<dbReference type="InterPro" id="IPR036445">
    <property type="entry name" value="GPCR_2_extracell_dom_sf"/>
</dbReference>
<dbReference type="PROSITE" id="PS50261">
    <property type="entry name" value="G_PROTEIN_RECEP_F2_4"/>
    <property type="match status" value="1"/>
</dbReference>
<keyword evidence="3 12" id="KW-0812">Transmembrane</keyword>
<dbReference type="Pfam" id="PF01825">
    <property type="entry name" value="GPS"/>
    <property type="match status" value="1"/>
</dbReference>
<name>A0ABN7SBG2_OIKDI</name>
<feature type="compositionally biased region" description="Low complexity" evidence="11">
    <location>
        <begin position="1437"/>
        <end position="1454"/>
    </location>
</feature>
<dbReference type="CDD" id="cd22823">
    <property type="entry name" value="Gal_Rha_Lectin"/>
    <property type="match status" value="1"/>
</dbReference>
<evidence type="ECO:0000256" key="11">
    <source>
        <dbReference type="SAM" id="MobiDB-lite"/>
    </source>
</evidence>